<dbReference type="PRINTS" id="PR00039">
    <property type="entry name" value="HTHLYSR"/>
</dbReference>
<dbReference type="InterPro" id="IPR050176">
    <property type="entry name" value="LTTR"/>
</dbReference>
<dbReference type="InterPro" id="IPR036388">
    <property type="entry name" value="WH-like_DNA-bd_sf"/>
</dbReference>
<dbReference type="RefSeq" id="WP_107672938.1">
    <property type="nucleotide sequence ID" value="NZ_PZKE01000006.1"/>
</dbReference>
<dbReference type="AlphaFoldDB" id="A0A2T4J9W1"/>
<dbReference type="Gene3D" id="3.40.190.10">
    <property type="entry name" value="Periplasmic binding protein-like II"/>
    <property type="match status" value="1"/>
</dbReference>
<gene>
    <name evidence="6" type="ORF">C5F44_07655</name>
</gene>
<comment type="similarity">
    <text evidence="1">Belongs to the LysR transcriptional regulatory family.</text>
</comment>
<keyword evidence="4" id="KW-0804">Transcription</keyword>
<keyword evidence="7" id="KW-1185">Reference proteome</keyword>
<dbReference type="Pfam" id="PF03466">
    <property type="entry name" value="LysR_substrate"/>
    <property type="match status" value="1"/>
</dbReference>
<evidence type="ECO:0000259" key="5">
    <source>
        <dbReference type="PROSITE" id="PS50931"/>
    </source>
</evidence>
<evidence type="ECO:0000313" key="6">
    <source>
        <dbReference type="EMBL" id="PTE14684.1"/>
    </source>
</evidence>
<dbReference type="Pfam" id="PF00126">
    <property type="entry name" value="HTH_1"/>
    <property type="match status" value="1"/>
</dbReference>
<dbReference type="GO" id="GO:0003700">
    <property type="term" value="F:DNA-binding transcription factor activity"/>
    <property type="evidence" value="ECO:0007669"/>
    <property type="project" value="InterPro"/>
</dbReference>
<dbReference type="EMBL" id="PZKE01000006">
    <property type="protein sequence ID" value="PTE14684.1"/>
    <property type="molecule type" value="Genomic_DNA"/>
</dbReference>
<evidence type="ECO:0000256" key="3">
    <source>
        <dbReference type="ARBA" id="ARBA00023125"/>
    </source>
</evidence>
<protein>
    <submittedName>
        <fullName evidence="6">LysR family transcriptional regulator</fullName>
    </submittedName>
</protein>
<organism evidence="6 7">
    <name type="scientific">Fuscovulum blasticum DSM 2131</name>
    <dbReference type="NCBI Taxonomy" id="1188250"/>
    <lineage>
        <taxon>Bacteria</taxon>
        <taxon>Pseudomonadati</taxon>
        <taxon>Pseudomonadota</taxon>
        <taxon>Alphaproteobacteria</taxon>
        <taxon>Rhodobacterales</taxon>
        <taxon>Paracoccaceae</taxon>
        <taxon>Pseudogemmobacter</taxon>
    </lineage>
</organism>
<evidence type="ECO:0000256" key="4">
    <source>
        <dbReference type="ARBA" id="ARBA00023163"/>
    </source>
</evidence>
<reference evidence="6 7" key="1">
    <citation type="submission" date="2018-03" db="EMBL/GenBank/DDBJ databases">
        <title>Rhodobacter blasticus.</title>
        <authorList>
            <person name="Meyer T.E."/>
            <person name="Miller S."/>
            <person name="Lodha T."/>
            <person name="Gandham S."/>
            <person name="Chintalapati S."/>
            <person name="Chintalapati V.R."/>
        </authorList>
    </citation>
    <scope>NUCLEOTIDE SEQUENCE [LARGE SCALE GENOMIC DNA]</scope>
    <source>
        <strain evidence="6 7">DSM 2131</strain>
    </source>
</reference>
<evidence type="ECO:0000313" key="7">
    <source>
        <dbReference type="Proteomes" id="UP000241362"/>
    </source>
</evidence>
<dbReference type="Gene3D" id="1.10.10.10">
    <property type="entry name" value="Winged helix-like DNA-binding domain superfamily/Winged helix DNA-binding domain"/>
    <property type="match status" value="1"/>
</dbReference>
<proteinExistence type="inferred from homology"/>
<sequence length="284" mass="31350">MQIDLIDTFLDLIETKSFNRTADRMGVTQSTVSARVKALEQALEARLFQRSRSGTDLTTEGLRFETHARMLRQEWTAARRAVSPSGEAALTLRMGIQNDLTSAHLGPLVAEFRRTLPQTAFYIEPDYSAQMCLDLVSGALDFALLYTPKPHPDLYFQTVGELAYRMVSSDTAHLAGVTPDRTVFAHFSPAFERAHREALPHLSEAPLSVGQTAAVVSLLEAMGGAGYVLDPAARAMVAGGRFRLVEDAPVLAQPVYAAMHLRNRTARLHRRLTRIVSRQLGFKG</sequence>
<dbReference type="InterPro" id="IPR036390">
    <property type="entry name" value="WH_DNA-bd_sf"/>
</dbReference>
<keyword evidence="2" id="KW-0805">Transcription regulation</keyword>
<comment type="caution">
    <text evidence="6">The sequence shown here is derived from an EMBL/GenBank/DDBJ whole genome shotgun (WGS) entry which is preliminary data.</text>
</comment>
<name>A0A2T4J9W1_FUSBL</name>
<dbReference type="GO" id="GO:0003677">
    <property type="term" value="F:DNA binding"/>
    <property type="evidence" value="ECO:0007669"/>
    <property type="project" value="UniProtKB-KW"/>
</dbReference>
<dbReference type="InterPro" id="IPR000847">
    <property type="entry name" value="LysR_HTH_N"/>
</dbReference>
<dbReference type="PANTHER" id="PTHR30579">
    <property type="entry name" value="TRANSCRIPTIONAL REGULATOR"/>
    <property type="match status" value="1"/>
</dbReference>
<dbReference type="SUPFAM" id="SSF46785">
    <property type="entry name" value="Winged helix' DNA-binding domain"/>
    <property type="match status" value="1"/>
</dbReference>
<keyword evidence="3" id="KW-0238">DNA-binding</keyword>
<evidence type="ECO:0000256" key="2">
    <source>
        <dbReference type="ARBA" id="ARBA00023015"/>
    </source>
</evidence>
<dbReference type="Proteomes" id="UP000241362">
    <property type="component" value="Unassembled WGS sequence"/>
</dbReference>
<dbReference type="PANTHER" id="PTHR30579:SF8">
    <property type="entry name" value="HTH-TYPE TRANSCRIPTIONAL REGULATOR HDFR"/>
    <property type="match status" value="1"/>
</dbReference>
<dbReference type="InterPro" id="IPR005119">
    <property type="entry name" value="LysR_subst-bd"/>
</dbReference>
<accession>A0A2T4J9W1</accession>
<feature type="domain" description="HTH lysR-type" evidence="5">
    <location>
        <begin position="1"/>
        <end position="58"/>
    </location>
</feature>
<evidence type="ECO:0000256" key="1">
    <source>
        <dbReference type="ARBA" id="ARBA00009437"/>
    </source>
</evidence>
<dbReference type="PROSITE" id="PS50931">
    <property type="entry name" value="HTH_LYSR"/>
    <property type="match status" value="1"/>
</dbReference>
<dbReference type="SUPFAM" id="SSF53850">
    <property type="entry name" value="Periplasmic binding protein-like II"/>
    <property type="match status" value="1"/>
</dbReference>